<keyword evidence="1" id="KW-1133">Transmembrane helix</keyword>
<feature type="transmembrane region" description="Helical" evidence="1">
    <location>
        <begin position="92"/>
        <end position="112"/>
    </location>
</feature>
<accession>A0A1H6ERS7</accession>
<dbReference type="Proteomes" id="UP000236732">
    <property type="component" value="Unassembled WGS sequence"/>
</dbReference>
<dbReference type="AlphaFoldDB" id="A0A1H6ERS7"/>
<evidence type="ECO:0000256" key="1">
    <source>
        <dbReference type="SAM" id="Phobius"/>
    </source>
</evidence>
<keyword evidence="3" id="KW-1185">Reference proteome</keyword>
<gene>
    <name evidence="2" type="ORF">SAMN05444920_116296</name>
</gene>
<feature type="transmembrane region" description="Helical" evidence="1">
    <location>
        <begin position="20"/>
        <end position="39"/>
    </location>
</feature>
<protein>
    <recommendedName>
        <fullName evidence="4">DUF4386 family protein</fullName>
    </recommendedName>
</protein>
<evidence type="ECO:0008006" key="4">
    <source>
        <dbReference type="Google" id="ProtNLM"/>
    </source>
</evidence>
<feature type="transmembrane region" description="Helical" evidence="1">
    <location>
        <begin position="137"/>
        <end position="158"/>
    </location>
</feature>
<reference evidence="2 3" key="1">
    <citation type="submission" date="2016-10" db="EMBL/GenBank/DDBJ databases">
        <authorList>
            <person name="de Groot N.N."/>
        </authorList>
    </citation>
    <scope>NUCLEOTIDE SEQUENCE [LARGE SCALE GENOMIC DNA]</scope>
    <source>
        <strain evidence="2 3">CGMCC 4.7037</strain>
    </source>
</reference>
<evidence type="ECO:0000313" key="2">
    <source>
        <dbReference type="EMBL" id="SEH00560.1"/>
    </source>
</evidence>
<evidence type="ECO:0000313" key="3">
    <source>
        <dbReference type="Proteomes" id="UP000236732"/>
    </source>
</evidence>
<organism evidence="2 3">
    <name type="scientific">Nonomuraea solani</name>
    <dbReference type="NCBI Taxonomy" id="1144553"/>
    <lineage>
        <taxon>Bacteria</taxon>
        <taxon>Bacillati</taxon>
        <taxon>Actinomycetota</taxon>
        <taxon>Actinomycetes</taxon>
        <taxon>Streptosporangiales</taxon>
        <taxon>Streptosporangiaceae</taxon>
        <taxon>Nonomuraea</taxon>
    </lineage>
</organism>
<name>A0A1H6ERS7_9ACTN</name>
<feature type="transmembrane region" description="Helical" evidence="1">
    <location>
        <begin position="196"/>
        <end position="214"/>
    </location>
</feature>
<feature type="transmembrane region" description="Helical" evidence="1">
    <location>
        <begin position="170"/>
        <end position="190"/>
    </location>
</feature>
<sequence length="238" mass="25822">MGPAPTVGAMLNNQVAFRRVAAGALLIVAPLLQAVAVVVDPGTWGDDREAVSFGANPALAQIQSVLYHWSWMLMAVAVLGLMHLTRRKAVRLGHVAGALTMIGYLQLSGLLLSDPVEWWLGQRHTPEEAQRIMDEMLGLPGVVFGFQMPWMFFGFLGLPVLTAAVWRAGFVGWWAPLVVAAGYLGSFAVPYGPGTVPFWIAPVAALGWIGLKILRMGDEAWADYYPARVRPEAESSRV</sequence>
<keyword evidence="1" id="KW-0812">Transmembrane</keyword>
<proteinExistence type="predicted"/>
<dbReference type="EMBL" id="FNVT01000016">
    <property type="protein sequence ID" value="SEH00560.1"/>
    <property type="molecule type" value="Genomic_DNA"/>
</dbReference>
<feature type="transmembrane region" description="Helical" evidence="1">
    <location>
        <begin position="66"/>
        <end position="85"/>
    </location>
</feature>
<keyword evidence="1" id="KW-0472">Membrane</keyword>